<dbReference type="KEGG" id="goe:100898349"/>
<dbReference type="GO" id="GO:0005788">
    <property type="term" value="C:endoplasmic reticulum lumen"/>
    <property type="evidence" value="ECO:0007669"/>
    <property type="project" value="TreeGrafter"/>
</dbReference>
<evidence type="ECO:0000256" key="2">
    <source>
        <dbReference type="ARBA" id="ARBA00022729"/>
    </source>
</evidence>
<keyword evidence="4" id="KW-1015">Disulfide bond</keyword>
<dbReference type="AlphaFoldDB" id="A0AAJ6QR94"/>
<evidence type="ECO:0000256" key="4">
    <source>
        <dbReference type="ARBA" id="ARBA00023157"/>
    </source>
</evidence>
<feature type="compositionally biased region" description="Basic and acidic residues" evidence="8">
    <location>
        <begin position="288"/>
        <end position="299"/>
    </location>
</feature>
<dbReference type="FunFam" id="2.70.130.10:FF:000001">
    <property type="entry name" value="Endoplasmic reticulum lectin 1"/>
    <property type="match status" value="1"/>
</dbReference>
<dbReference type="Proteomes" id="UP000694867">
    <property type="component" value="Unplaced"/>
</dbReference>
<evidence type="ECO:0000256" key="5">
    <source>
        <dbReference type="ARBA" id="ARBA00037585"/>
    </source>
</evidence>
<dbReference type="InterPro" id="IPR012913">
    <property type="entry name" value="OS9-like_dom"/>
</dbReference>
<feature type="chain" id="PRO_5042578578" description="Endoplasmic reticulum lectin 1" evidence="9">
    <location>
        <begin position="21"/>
        <end position="552"/>
    </location>
</feature>
<dbReference type="GO" id="GO:0030968">
    <property type="term" value="P:endoplasmic reticulum unfolded protein response"/>
    <property type="evidence" value="ECO:0007669"/>
    <property type="project" value="InterPro"/>
</dbReference>
<dbReference type="InterPro" id="IPR009011">
    <property type="entry name" value="Man6P_isomerase_rcpt-bd_dom_sf"/>
</dbReference>
<dbReference type="PANTHER" id="PTHR15414:SF0">
    <property type="entry name" value="ENDOPLASMIC RETICULUM LECTIN 1"/>
    <property type="match status" value="1"/>
</dbReference>
<keyword evidence="3" id="KW-0256">Endoplasmic reticulum</keyword>
<keyword evidence="2 9" id="KW-0732">Signal</keyword>
<evidence type="ECO:0000256" key="3">
    <source>
        <dbReference type="ARBA" id="ARBA00022824"/>
    </source>
</evidence>
<dbReference type="RefSeq" id="XP_003741103.1">
    <property type="nucleotide sequence ID" value="XM_003741055.1"/>
</dbReference>
<feature type="domain" description="MRH" evidence="10">
    <location>
        <begin position="100"/>
        <end position="263"/>
    </location>
</feature>
<dbReference type="InterPro" id="IPR044865">
    <property type="entry name" value="MRH_dom"/>
</dbReference>
<dbReference type="SUPFAM" id="SSF50911">
    <property type="entry name" value="Mannose 6-phosphate receptor domain"/>
    <property type="match status" value="2"/>
</dbReference>
<proteinExistence type="predicted"/>
<name>A0AAJ6QR94_9ACAR</name>
<evidence type="ECO:0000256" key="7">
    <source>
        <dbReference type="ARBA" id="ARBA00041661"/>
    </source>
</evidence>
<evidence type="ECO:0000313" key="11">
    <source>
        <dbReference type="Proteomes" id="UP000694867"/>
    </source>
</evidence>
<dbReference type="GO" id="GO:0030970">
    <property type="term" value="P:retrograde protein transport, ER to cytosol"/>
    <property type="evidence" value="ECO:0007669"/>
    <property type="project" value="TreeGrafter"/>
</dbReference>
<feature type="compositionally biased region" description="Low complexity" evidence="8">
    <location>
        <begin position="519"/>
        <end position="531"/>
    </location>
</feature>
<feature type="domain" description="MRH" evidence="10">
    <location>
        <begin position="387"/>
        <end position="509"/>
    </location>
</feature>
<comment type="function">
    <text evidence="5">Probable lectin that binds selectively to improperly folded lumenal proteins. May function in endoplasmic reticulum quality control and endoplasmic reticulum-associated degradation (ERAD) of both non-glycosylated proteins and glycoproteins.</text>
</comment>
<feature type="signal peptide" evidence="9">
    <location>
        <begin position="1"/>
        <end position="20"/>
    </location>
</feature>
<evidence type="ECO:0000256" key="1">
    <source>
        <dbReference type="ARBA" id="ARBA00004240"/>
    </source>
</evidence>
<organism evidence="11 12">
    <name type="scientific">Galendromus occidentalis</name>
    <name type="common">western predatory mite</name>
    <dbReference type="NCBI Taxonomy" id="34638"/>
    <lineage>
        <taxon>Eukaryota</taxon>
        <taxon>Metazoa</taxon>
        <taxon>Ecdysozoa</taxon>
        <taxon>Arthropoda</taxon>
        <taxon>Chelicerata</taxon>
        <taxon>Arachnida</taxon>
        <taxon>Acari</taxon>
        <taxon>Parasitiformes</taxon>
        <taxon>Mesostigmata</taxon>
        <taxon>Gamasina</taxon>
        <taxon>Phytoseioidea</taxon>
        <taxon>Phytoseiidae</taxon>
        <taxon>Typhlodrominae</taxon>
        <taxon>Galendromus</taxon>
    </lineage>
</organism>
<feature type="region of interest" description="Disordered" evidence="8">
    <location>
        <begin position="165"/>
        <end position="189"/>
    </location>
</feature>
<dbReference type="PROSITE" id="PS51914">
    <property type="entry name" value="MRH"/>
    <property type="match status" value="2"/>
</dbReference>
<sequence>MAVKFCAALSWMCLLSTVYCFDIAGVDESILFKIRWKEPLDSLENIPKEGFEFVRMMSADKEPYVCYVPKTLQVEGRDADVRNYVGPTPHELLEPLFSHKVCRYKLDSYWTYQLCHGRSLRQYHEDTIASKVAIMEFYLGKSDPETRKRDNEIYKSRLEEKLRAYTSKPPPKRVESDSDTGNVKINDMEHSINPPVTKVDGIDYPAFVLNMSFGTLCDINGQPRSTQVFYICDELSDHDVHSFEETSTCKYKVVVRTPLLCSHPMFRVGTTPENEISCHRAGDKLDVESVKETETRESSEENDGSEVIERNLNQPKRLQEQERENRDFRATSSAENEGIQYNSDFKNLVDAIERNLKIFFLQDEDDERSELPLDRDAEDLLRILSGDTCLTGGSGWWRYEFCYGKWVTQYHLEKNEKMQEILLGKWNEDKHRQWVSADPTRKVPPRPLYVKHFYSDGDMCAVTGKPRTVEVKLSCKAVPGHPDAVSISLQEPKACEYKLSVEGSIVCSLLTKVDEDGLPEQSSPASGPPAESSERDEKQAEQEKEDPPGSEA</sequence>
<evidence type="ECO:0000313" key="12">
    <source>
        <dbReference type="RefSeq" id="XP_003741103.1"/>
    </source>
</evidence>
<evidence type="ECO:0000256" key="9">
    <source>
        <dbReference type="SAM" id="SignalP"/>
    </source>
</evidence>
<evidence type="ECO:0000259" key="10">
    <source>
        <dbReference type="PROSITE" id="PS51914"/>
    </source>
</evidence>
<dbReference type="Pfam" id="PF07915">
    <property type="entry name" value="PRKCSH"/>
    <property type="match status" value="2"/>
</dbReference>
<dbReference type="Gene3D" id="2.70.130.10">
    <property type="entry name" value="Mannose-6-phosphate receptor binding domain"/>
    <property type="match status" value="2"/>
</dbReference>
<evidence type="ECO:0000256" key="6">
    <source>
        <dbReference type="ARBA" id="ARBA00041108"/>
    </source>
</evidence>
<reference evidence="12" key="1">
    <citation type="submission" date="2025-08" db="UniProtKB">
        <authorList>
            <consortium name="RefSeq"/>
        </authorList>
    </citation>
    <scope>IDENTIFICATION</scope>
</reference>
<accession>A0AAJ6QR94</accession>
<dbReference type="GeneID" id="100898349"/>
<dbReference type="InterPro" id="IPR045149">
    <property type="entry name" value="OS-9-like"/>
</dbReference>
<dbReference type="PANTHER" id="PTHR15414">
    <property type="entry name" value="OS-9-RELATED"/>
    <property type="match status" value="1"/>
</dbReference>
<feature type="compositionally biased region" description="Basic and acidic residues" evidence="8">
    <location>
        <begin position="317"/>
        <end position="329"/>
    </location>
</feature>
<protein>
    <recommendedName>
        <fullName evidence="6">Endoplasmic reticulum lectin 1</fullName>
    </recommendedName>
    <alternativeName>
        <fullName evidence="7">ER lectin</fullName>
    </alternativeName>
</protein>
<keyword evidence="11" id="KW-1185">Reference proteome</keyword>
<feature type="region of interest" description="Disordered" evidence="8">
    <location>
        <begin position="288"/>
        <end position="333"/>
    </location>
</feature>
<gene>
    <name evidence="12" type="primary">LOC100898349</name>
</gene>
<evidence type="ECO:0000256" key="8">
    <source>
        <dbReference type="SAM" id="MobiDB-lite"/>
    </source>
</evidence>
<feature type="compositionally biased region" description="Basic and acidic residues" evidence="8">
    <location>
        <begin position="532"/>
        <end position="552"/>
    </location>
</feature>
<feature type="region of interest" description="Disordered" evidence="8">
    <location>
        <begin position="514"/>
        <end position="552"/>
    </location>
</feature>
<comment type="subcellular location">
    <subcellularLocation>
        <location evidence="1">Endoplasmic reticulum</location>
    </subcellularLocation>
</comment>